<keyword evidence="4 5" id="KW-0472">Membrane</keyword>
<feature type="non-terminal residue" evidence="7">
    <location>
        <position position="146"/>
    </location>
</feature>
<evidence type="ECO:0000256" key="1">
    <source>
        <dbReference type="ARBA" id="ARBA00004141"/>
    </source>
</evidence>
<evidence type="ECO:0000313" key="7">
    <source>
        <dbReference type="EMBL" id="SVA66583.1"/>
    </source>
</evidence>
<dbReference type="SUPFAM" id="SSF103481">
    <property type="entry name" value="Multidrug resistance efflux transporter EmrE"/>
    <property type="match status" value="1"/>
</dbReference>
<protein>
    <recommendedName>
        <fullName evidence="6">EamA domain-containing protein</fullName>
    </recommendedName>
</protein>
<keyword evidence="3 5" id="KW-1133">Transmembrane helix</keyword>
<accession>A0A381XQS1</accession>
<evidence type="ECO:0000256" key="3">
    <source>
        <dbReference type="ARBA" id="ARBA00022989"/>
    </source>
</evidence>
<feature type="transmembrane region" description="Helical" evidence="5">
    <location>
        <begin position="98"/>
        <end position="117"/>
    </location>
</feature>
<reference evidence="7" key="1">
    <citation type="submission" date="2018-05" db="EMBL/GenBank/DDBJ databases">
        <authorList>
            <person name="Lanie J.A."/>
            <person name="Ng W.-L."/>
            <person name="Kazmierczak K.M."/>
            <person name="Andrzejewski T.M."/>
            <person name="Davidsen T.M."/>
            <person name="Wayne K.J."/>
            <person name="Tettelin H."/>
            <person name="Glass J.I."/>
            <person name="Rusch D."/>
            <person name="Podicherti R."/>
            <person name="Tsui H.-C.T."/>
            <person name="Winkler M.E."/>
        </authorList>
    </citation>
    <scope>NUCLEOTIDE SEQUENCE</scope>
</reference>
<dbReference type="GO" id="GO:0016020">
    <property type="term" value="C:membrane"/>
    <property type="evidence" value="ECO:0007669"/>
    <property type="project" value="UniProtKB-SubCell"/>
</dbReference>
<feature type="transmembrane region" description="Helical" evidence="5">
    <location>
        <begin position="6"/>
        <end position="26"/>
    </location>
</feature>
<dbReference type="PANTHER" id="PTHR32322">
    <property type="entry name" value="INNER MEMBRANE TRANSPORTER"/>
    <property type="match status" value="1"/>
</dbReference>
<feature type="domain" description="EamA" evidence="6">
    <location>
        <begin position="3"/>
        <end position="110"/>
    </location>
</feature>
<dbReference type="EMBL" id="UINC01015891">
    <property type="protein sequence ID" value="SVA66583.1"/>
    <property type="molecule type" value="Genomic_DNA"/>
</dbReference>
<evidence type="ECO:0000259" key="6">
    <source>
        <dbReference type="Pfam" id="PF00892"/>
    </source>
</evidence>
<evidence type="ECO:0000256" key="5">
    <source>
        <dbReference type="SAM" id="Phobius"/>
    </source>
</evidence>
<dbReference type="InterPro" id="IPR000620">
    <property type="entry name" value="EamA_dom"/>
</dbReference>
<dbReference type="Pfam" id="PF00892">
    <property type="entry name" value="EamA"/>
    <property type="match status" value="1"/>
</dbReference>
<proteinExistence type="predicted"/>
<dbReference type="InterPro" id="IPR050638">
    <property type="entry name" value="AA-Vitamin_Transporters"/>
</dbReference>
<name>A0A381XQS1_9ZZZZ</name>
<evidence type="ECO:0000256" key="2">
    <source>
        <dbReference type="ARBA" id="ARBA00022692"/>
    </source>
</evidence>
<evidence type="ECO:0000256" key="4">
    <source>
        <dbReference type="ARBA" id="ARBA00023136"/>
    </source>
</evidence>
<gene>
    <name evidence="7" type="ORF">METZ01_LOCUS119437</name>
</gene>
<feature type="transmembrane region" description="Helical" evidence="5">
    <location>
        <begin position="67"/>
        <end position="86"/>
    </location>
</feature>
<dbReference type="PANTHER" id="PTHR32322:SF2">
    <property type="entry name" value="EAMA DOMAIN-CONTAINING PROTEIN"/>
    <property type="match status" value="1"/>
</dbReference>
<feature type="transmembrane region" description="Helical" evidence="5">
    <location>
        <begin position="38"/>
        <end position="61"/>
    </location>
</feature>
<comment type="subcellular location">
    <subcellularLocation>
        <location evidence="1">Membrane</location>
        <topology evidence="1">Multi-pass membrane protein</topology>
    </subcellularLocation>
</comment>
<dbReference type="AlphaFoldDB" id="A0A381XQS1"/>
<keyword evidence="2 5" id="KW-0812">Transmembrane</keyword>
<feature type="transmembrane region" description="Helical" evidence="5">
    <location>
        <begin position="123"/>
        <end position="143"/>
    </location>
</feature>
<dbReference type="InterPro" id="IPR037185">
    <property type="entry name" value="EmrE-like"/>
</dbReference>
<sequence length="146" mass="16050">MLFNPIEVGFYRTFIAAIFLLLIVRLRKGNYDFFGKNTFTYSIIGLFNAAIPFTLIPYGLLALPSNIGVIILSANPFLALILAHFFTNDEKLNLRKSIGTIIGFSGVVFAVGVEVFVTDMDSLIGALAIYLAGCCYVVSNLVIRKI</sequence>
<organism evidence="7">
    <name type="scientific">marine metagenome</name>
    <dbReference type="NCBI Taxonomy" id="408172"/>
    <lineage>
        <taxon>unclassified sequences</taxon>
        <taxon>metagenomes</taxon>
        <taxon>ecological metagenomes</taxon>
    </lineage>
</organism>